<name>A0ABD0WQM0_UMBPY</name>
<dbReference type="InterPro" id="IPR037691">
    <property type="entry name" value="C11orf98"/>
</dbReference>
<dbReference type="Proteomes" id="UP001557470">
    <property type="component" value="Unassembled WGS sequence"/>
</dbReference>
<keyword evidence="3" id="KW-1185">Reference proteome</keyword>
<proteinExistence type="predicted"/>
<dbReference type="EMBL" id="JAGEUA010000009">
    <property type="protein sequence ID" value="KAL0964903.1"/>
    <property type="molecule type" value="Genomic_DNA"/>
</dbReference>
<dbReference type="Pfam" id="PF17719">
    <property type="entry name" value="DUF5564"/>
    <property type="match status" value="1"/>
</dbReference>
<protein>
    <submittedName>
        <fullName evidence="2">Uncharacterized protein</fullName>
    </submittedName>
</protein>
<feature type="region of interest" description="Disordered" evidence="1">
    <location>
        <begin position="1"/>
        <end position="33"/>
    </location>
</feature>
<evidence type="ECO:0000313" key="2">
    <source>
        <dbReference type="EMBL" id="KAL0964903.1"/>
    </source>
</evidence>
<feature type="region of interest" description="Disordered" evidence="1">
    <location>
        <begin position="82"/>
        <end position="116"/>
    </location>
</feature>
<dbReference type="AlphaFoldDB" id="A0ABD0WQM0"/>
<sequence length="116" mass="13136">MGKGPGGKINRPKTELGRSLLKRRRVLRHEKRKKHLRLKAGVNAGLTTTQLLKKINSNLRANVILSGKKKRKLHKHLKHANPEKEKVVAQKSPAAIMPRPKKRDASQDDVEMADME</sequence>
<evidence type="ECO:0000256" key="1">
    <source>
        <dbReference type="SAM" id="MobiDB-lite"/>
    </source>
</evidence>
<organism evidence="2 3">
    <name type="scientific">Umbra pygmaea</name>
    <name type="common">Eastern mudminnow</name>
    <dbReference type="NCBI Taxonomy" id="75934"/>
    <lineage>
        <taxon>Eukaryota</taxon>
        <taxon>Metazoa</taxon>
        <taxon>Chordata</taxon>
        <taxon>Craniata</taxon>
        <taxon>Vertebrata</taxon>
        <taxon>Euteleostomi</taxon>
        <taxon>Actinopterygii</taxon>
        <taxon>Neopterygii</taxon>
        <taxon>Teleostei</taxon>
        <taxon>Protacanthopterygii</taxon>
        <taxon>Esociformes</taxon>
        <taxon>Umbridae</taxon>
        <taxon>Umbra</taxon>
    </lineage>
</organism>
<reference evidence="2 3" key="1">
    <citation type="submission" date="2024-06" db="EMBL/GenBank/DDBJ databases">
        <authorList>
            <person name="Pan Q."/>
            <person name="Wen M."/>
            <person name="Jouanno E."/>
            <person name="Zahm M."/>
            <person name="Klopp C."/>
            <person name="Cabau C."/>
            <person name="Louis A."/>
            <person name="Berthelot C."/>
            <person name="Parey E."/>
            <person name="Roest Crollius H."/>
            <person name="Montfort J."/>
            <person name="Robinson-Rechavi M."/>
            <person name="Bouchez O."/>
            <person name="Lampietro C."/>
            <person name="Lopez Roques C."/>
            <person name="Donnadieu C."/>
            <person name="Postlethwait J."/>
            <person name="Bobe J."/>
            <person name="Verreycken H."/>
            <person name="Guiguen Y."/>
        </authorList>
    </citation>
    <scope>NUCLEOTIDE SEQUENCE [LARGE SCALE GENOMIC DNA]</scope>
    <source>
        <strain evidence="2">Up_M1</strain>
        <tissue evidence="2">Testis</tissue>
    </source>
</reference>
<dbReference type="PANTHER" id="PTHR14554:SF1">
    <property type="entry name" value="CHROMOSOME 11 OPEN READING FRAME 98"/>
    <property type="match status" value="1"/>
</dbReference>
<feature type="compositionally biased region" description="Basic residues" evidence="1">
    <location>
        <begin position="20"/>
        <end position="33"/>
    </location>
</feature>
<dbReference type="PANTHER" id="PTHR14554">
    <property type="entry name" value="GENE, 49416-RELATED"/>
    <property type="match status" value="1"/>
</dbReference>
<feature type="compositionally biased region" description="Acidic residues" evidence="1">
    <location>
        <begin position="107"/>
        <end position="116"/>
    </location>
</feature>
<comment type="caution">
    <text evidence="2">The sequence shown here is derived from an EMBL/GenBank/DDBJ whole genome shotgun (WGS) entry which is preliminary data.</text>
</comment>
<accession>A0ABD0WQM0</accession>
<gene>
    <name evidence="2" type="ORF">UPYG_G00274180</name>
</gene>
<evidence type="ECO:0000313" key="3">
    <source>
        <dbReference type="Proteomes" id="UP001557470"/>
    </source>
</evidence>